<reference evidence="3" key="1">
    <citation type="journal article" date="2019" name="Int. J. Syst. Evol. Microbiol.">
        <title>The Global Catalogue of Microorganisms (GCM) 10K type strain sequencing project: providing services to taxonomists for standard genome sequencing and annotation.</title>
        <authorList>
            <consortium name="The Broad Institute Genomics Platform"/>
            <consortium name="The Broad Institute Genome Sequencing Center for Infectious Disease"/>
            <person name="Wu L."/>
            <person name="Ma J."/>
        </authorList>
    </citation>
    <scope>NUCLEOTIDE SEQUENCE [LARGE SCALE GENOMIC DNA]</scope>
    <source>
        <strain evidence="3">JCM 13501</strain>
    </source>
</reference>
<dbReference type="Gene3D" id="1.10.101.10">
    <property type="entry name" value="PGBD-like superfamily/PGBD"/>
    <property type="match status" value="1"/>
</dbReference>
<dbReference type="RefSeq" id="WP_188866275.1">
    <property type="nucleotide sequence ID" value="NZ_BMNW01000004.1"/>
</dbReference>
<dbReference type="Proteomes" id="UP000616499">
    <property type="component" value="Unassembled WGS sequence"/>
</dbReference>
<dbReference type="Pfam" id="PF01471">
    <property type="entry name" value="PG_binding_1"/>
    <property type="match status" value="1"/>
</dbReference>
<sequence>MKYGNFSLRKGDHDGDPQKDLFPRWGSIDNPGSEIISGETELANNSSSATFTIPEHIKSLQNDLQTLGFSIVGEPDGKFGPSCEWAVREFQIYASMSQVARVRPEKTGQLLLNSNGLPITIENNNVYYDSAANIVNKVSQTPEAHSDSENKSYYVDSLEPVTNGHLYEGPISGVLNSETRNALEFWLENNYRCPVIIEAWTWDKRLNKRTNLINNNLWRHDDIKDSSPRVFFRDFSNYYEYPPTRLTDQYHVLGYYATQAFGGPNASPGHSWSPEASISIENILGHNFDVNQITSPALSTYRVIRVVAEAECYGRFDVLNAWDNALMSAGPCHWTLGIYSGESYKNGEFSAFIAFLKSSEYTAYKKAFGNFGLSATNSWGDEEIYSSNTLTYTSWIKLTNESYNTSENEHNENEFDVLPRSKAGAHYLKSWHWFYRVSMAGRTIENYRNCMWKMAKIRLKAILEKEVSFHINSNVLRHTIRQIYTSEKAIAILLRWHVYRPAHIVSSNNNRLISIIEETIRDARNINWSLPINEWGDTHENELTRRLLLSLQSINNTISTSINFGLNQPQGSVKTGRNSFILEDL</sequence>
<dbReference type="SUPFAM" id="SSF47090">
    <property type="entry name" value="PGBD-like"/>
    <property type="match status" value="1"/>
</dbReference>
<dbReference type="InterPro" id="IPR002477">
    <property type="entry name" value="Peptidoglycan-bd-like"/>
</dbReference>
<dbReference type="InterPro" id="IPR036365">
    <property type="entry name" value="PGBD-like_sf"/>
</dbReference>
<proteinExistence type="predicted"/>
<gene>
    <name evidence="2" type="ORF">GCM10009425_23210</name>
</gene>
<accession>A0ABQ2GTW9</accession>
<evidence type="ECO:0000259" key="1">
    <source>
        <dbReference type="Pfam" id="PF01471"/>
    </source>
</evidence>
<organism evidence="2 3">
    <name type="scientific">Pseudomonas asuensis</name>
    <dbReference type="NCBI Taxonomy" id="1825787"/>
    <lineage>
        <taxon>Bacteria</taxon>
        <taxon>Pseudomonadati</taxon>
        <taxon>Pseudomonadota</taxon>
        <taxon>Gammaproteobacteria</taxon>
        <taxon>Pseudomonadales</taxon>
        <taxon>Pseudomonadaceae</taxon>
        <taxon>Pseudomonas</taxon>
    </lineage>
</organism>
<protein>
    <recommendedName>
        <fullName evidence="1">Peptidoglycan binding-like domain-containing protein</fullName>
    </recommendedName>
</protein>
<keyword evidence="3" id="KW-1185">Reference proteome</keyword>
<comment type="caution">
    <text evidence="2">The sequence shown here is derived from an EMBL/GenBank/DDBJ whole genome shotgun (WGS) entry which is preliminary data.</text>
</comment>
<feature type="domain" description="Peptidoglycan binding-like" evidence="1">
    <location>
        <begin position="57"/>
        <end position="91"/>
    </location>
</feature>
<dbReference type="InterPro" id="IPR036366">
    <property type="entry name" value="PGBDSf"/>
</dbReference>
<evidence type="ECO:0000313" key="3">
    <source>
        <dbReference type="Proteomes" id="UP000616499"/>
    </source>
</evidence>
<dbReference type="EMBL" id="BMNW01000004">
    <property type="protein sequence ID" value="GGM11552.1"/>
    <property type="molecule type" value="Genomic_DNA"/>
</dbReference>
<name>A0ABQ2GTW9_9PSED</name>
<evidence type="ECO:0000313" key="2">
    <source>
        <dbReference type="EMBL" id="GGM11552.1"/>
    </source>
</evidence>